<sequence length="74" mass="8317">MVFPTKRPATELGNEVALHKTSEDVSPESHQLISYALFKTIKAVLAAQGFKEKNFVLTRESRQDKMTECVDFTG</sequence>
<dbReference type="OrthoDB" id="5640393at2"/>
<accession>A0A0W0SCP4</accession>
<dbReference type="STRING" id="29422.Lbru_1815"/>
<protein>
    <submittedName>
        <fullName evidence="1">Uncharacterized protein</fullName>
    </submittedName>
</protein>
<organism evidence="1 2">
    <name type="scientific">Legionella brunensis</name>
    <dbReference type="NCBI Taxonomy" id="29422"/>
    <lineage>
        <taxon>Bacteria</taxon>
        <taxon>Pseudomonadati</taxon>
        <taxon>Pseudomonadota</taxon>
        <taxon>Gammaproteobacteria</taxon>
        <taxon>Legionellales</taxon>
        <taxon>Legionellaceae</taxon>
        <taxon>Legionella</taxon>
    </lineage>
</organism>
<reference evidence="1 2" key="1">
    <citation type="submission" date="2015-11" db="EMBL/GenBank/DDBJ databases">
        <title>Genomic analysis of 38 Legionella species identifies large and diverse effector repertoires.</title>
        <authorList>
            <person name="Burstein D."/>
            <person name="Amaro F."/>
            <person name="Zusman T."/>
            <person name="Lifshitz Z."/>
            <person name="Cohen O."/>
            <person name="Gilbert J.A."/>
            <person name="Pupko T."/>
            <person name="Shuman H.A."/>
            <person name="Segal G."/>
        </authorList>
    </citation>
    <scope>NUCLEOTIDE SEQUENCE [LARGE SCALE GENOMIC DNA]</scope>
    <source>
        <strain evidence="1 2">ATCC 43878</strain>
    </source>
</reference>
<evidence type="ECO:0000313" key="2">
    <source>
        <dbReference type="Proteomes" id="UP000054742"/>
    </source>
</evidence>
<proteinExistence type="predicted"/>
<keyword evidence="2" id="KW-1185">Reference proteome</keyword>
<evidence type="ECO:0000313" key="1">
    <source>
        <dbReference type="EMBL" id="KTC81295.1"/>
    </source>
</evidence>
<dbReference type="RefSeq" id="WP_010652808.1">
    <property type="nucleotide sequence ID" value="NZ_CAAAHU010000002.1"/>
</dbReference>
<dbReference type="AlphaFoldDB" id="A0A0W0SCP4"/>
<dbReference type="EMBL" id="LNXV01000029">
    <property type="protein sequence ID" value="KTC81295.1"/>
    <property type="molecule type" value="Genomic_DNA"/>
</dbReference>
<comment type="caution">
    <text evidence="1">The sequence shown here is derived from an EMBL/GenBank/DDBJ whole genome shotgun (WGS) entry which is preliminary data.</text>
</comment>
<dbReference type="PATRIC" id="fig|29422.6.peg.1930"/>
<dbReference type="Proteomes" id="UP000054742">
    <property type="component" value="Unassembled WGS sequence"/>
</dbReference>
<gene>
    <name evidence="1" type="ORF">Lbru_1815</name>
</gene>
<name>A0A0W0SCP4_9GAMM</name>